<protein>
    <recommendedName>
        <fullName evidence="12">Bifunctional protein FolD</fullName>
    </recommendedName>
    <domain>
        <recommendedName>
            <fullName evidence="12">Methylenetetrahydrofolate dehydrogenase</fullName>
            <ecNumber evidence="12">1.5.1.5</ecNumber>
        </recommendedName>
    </domain>
    <domain>
        <recommendedName>
            <fullName evidence="12">Methenyltetrahydrofolate cyclohydrolase</fullName>
            <ecNumber evidence="12">3.5.4.9</ecNumber>
        </recommendedName>
    </domain>
</protein>
<dbReference type="HAMAP" id="MF_01576">
    <property type="entry name" value="THF_DHG_CYH"/>
    <property type="match status" value="1"/>
</dbReference>
<keyword evidence="8 12" id="KW-0560">Oxidoreductase</keyword>
<keyword evidence="4 12" id="KW-0028">Amino-acid biosynthesis</keyword>
<comment type="similarity">
    <text evidence="12">Belongs to the tetrahydrofolate dehydrogenase/cyclohydrolase family.</text>
</comment>
<dbReference type="EC" id="1.5.1.5" evidence="12"/>
<dbReference type="GO" id="GO:0035999">
    <property type="term" value="P:tetrahydrofolate interconversion"/>
    <property type="evidence" value="ECO:0007669"/>
    <property type="project" value="UniProtKB-UniRule"/>
</dbReference>
<dbReference type="EMBL" id="CP024923">
    <property type="protein sequence ID" value="ATY33240.1"/>
    <property type="molecule type" value="Genomic_DNA"/>
</dbReference>
<dbReference type="FunFam" id="3.40.50.720:FF:000006">
    <property type="entry name" value="Bifunctional protein FolD"/>
    <property type="match status" value="1"/>
</dbReference>
<dbReference type="GO" id="GO:0006164">
    <property type="term" value="P:purine nucleotide biosynthetic process"/>
    <property type="evidence" value="ECO:0007669"/>
    <property type="project" value="UniProtKB-KW"/>
</dbReference>
<evidence type="ECO:0000256" key="12">
    <source>
        <dbReference type="HAMAP-Rule" id="MF_01576"/>
    </source>
</evidence>
<dbReference type="KEGG" id="sphc:CVN68_15770"/>
<evidence type="ECO:0000256" key="7">
    <source>
        <dbReference type="ARBA" id="ARBA00022857"/>
    </source>
</evidence>
<evidence type="ECO:0000256" key="8">
    <source>
        <dbReference type="ARBA" id="ARBA00023002"/>
    </source>
</evidence>
<proteinExistence type="inferred from homology"/>
<dbReference type="NCBIfam" id="NF010783">
    <property type="entry name" value="PRK14186.1"/>
    <property type="match status" value="1"/>
</dbReference>
<dbReference type="EC" id="3.5.4.9" evidence="12"/>
<dbReference type="InterPro" id="IPR020630">
    <property type="entry name" value="THF_DH/CycHdrlase_cat_dom"/>
</dbReference>
<organism evidence="15 16">
    <name type="scientific">Sphingomonas psychrotolerans</name>
    <dbReference type="NCBI Taxonomy" id="1327635"/>
    <lineage>
        <taxon>Bacteria</taxon>
        <taxon>Pseudomonadati</taxon>
        <taxon>Pseudomonadota</taxon>
        <taxon>Alphaproteobacteria</taxon>
        <taxon>Sphingomonadales</taxon>
        <taxon>Sphingomonadaceae</taxon>
        <taxon>Sphingomonas</taxon>
    </lineage>
</organism>
<feature type="binding site" evidence="12">
    <location>
        <begin position="166"/>
        <end position="168"/>
    </location>
    <ligand>
        <name>NADP(+)</name>
        <dbReference type="ChEBI" id="CHEBI:58349"/>
    </ligand>
</feature>
<dbReference type="FunFam" id="3.40.50.10860:FF:000005">
    <property type="entry name" value="C-1-tetrahydrofolate synthase, cytoplasmic, putative"/>
    <property type="match status" value="1"/>
</dbReference>
<comment type="pathway">
    <text evidence="1 12">One-carbon metabolism; tetrahydrofolate interconversion.</text>
</comment>
<evidence type="ECO:0000256" key="11">
    <source>
        <dbReference type="ARBA" id="ARBA00023268"/>
    </source>
</evidence>
<dbReference type="PANTHER" id="PTHR48099">
    <property type="entry name" value="C-1-TETRAHYDROFOLATE SYNTHASE, CYTOPLASMIC-RELATED"/>
    <property type="match status" value="1"/>
</dbReference>
<feature type="domain" description="Tetrahydrofolate dehydrogenase/cyclohydrolase NAD(P)-binding" evidence="14">
    <location>
        <begin position="140"/>
        <end position="281"/>
    </location>
</feature>
<dbReference type="Pfam" id="PF00763">
    <property type="entry name" value="THF_DHG_CYH"/>
    <property type="match status" value="1"/>
</dbReference>
<dbReference type="Gene3D" id="3.40.50.10860">
    <property type="entry name" value="Leucine Dehydrogenase, chain A, domain 1"/>
    <property type="match status" value="1"/>
</dbReference>
<dbReference type="SUPFAM" id="SSF51735">
    <property type="entry name" value="NAD(P)-binding Rossmann-fold domains"/>
    <property type="match status" value="1"/>
</dbReference>
<evidence type="ECO:0000256" key="2">
    <source>
        <dbReference type="ARBA" id="ARBA00011738"/>
    </source>
</evidence>
<evidence type="ECO:0000259" key="13">
    <source>
        <dbReference type="Pfam" id="PF00763"/>
    </source>
</evidence>
<dbReference type="NCBIfam" id="NF010785">
    <property type="entry name" value="PRK14188.1"/>
    <property type="match status" value="1"/>
</dbReference>
<dbReference type="InterPro" id="IPR020631">
    <property type="entry name" value="THF_DH/CycHdrlase_NAD-bd_dom"/>
</dbReference>
<comment type="catalytic activity">
    <reaction evidence="12">
        <text>(6R)-5,10-methylene-5,6,7,8-tetrahydrofolate + NADP(+) = (6R)-5,10-methenyltetrahydrofolate + NADPH</text>
        <dbReference type="Rhea" id="RHEA:22812"/>
        <dbReference type="ChEBI" id="CHEBI:15636"/>
        <dbReference type="ChEBI" id="CHEBI:57455"/>
        <dbReference type="ChEBI" id="CHEBI:57783"/>
        <dbReference type="ChEBI" id="CHEBI:58349"/>
        <dbReference type="EC" id="1.5.1.5"/>
    </reaction>
</comment>
<keyword evidence="16" id="KW-1185">Reference proteome</keyword>
<accession>A0A2K8MH76</accession>
<dbReference type="UniPathway" id="UPA00193"/>
<dbReference type="PROSITE" id="PS00767">
    <property type="entry name" value="THF_DHG_CYH_2"/>
    <property type="match status" value="1"/>
</dbReference>
<dbReference type="InterPro" id="IPR046346">
    <property type="entry name" value="Aminoacid_DH-like_N_sf"/>
</dbReference>
<evidence type="ECO:0000256" key="5">
    <source>
        <dbReference type="ARBA" id="ARBA00022755"/>
    </source>
</evidence>
<dbReference type="RefSeq" id="WP_100283044.1">
    <property type="nucleotide sequence ID" value="NZ_CP024923.1"/>
</dbReference>
<keyword evidence="11 12" id="KW-0511">Multifunctional enzyme</keyword>
<keyword evidence="7 12" id="KW-0521">NADP</keyword>
<reference evidence="15 16" key="1">
    <citation type="submission" date="2017-11" db="EMBL/GenBank/DDBJ databases">
        <title>Complete genome sequence of Sphingomonas sp. Strain Cra20, a psychrotolerant potential plant growth promoting rhizobacteria.</title>
        <authorList>
            <person name="Luo Y."/>
        </authorList>
    </citation>
    <scope>NUCLEOTIDE SEQUENCE [LARGE SCALE GENOMIC DNA]</scope>
    <source>
        <strain evidence="15 16">Cra20</strain>
    </source>
</reference>
<evidence type="ECO:0000313" key="15">
    <source>
        <dbReference type="EMBL" id="ATY33240.1"/>
    </source>
</evidence>
<comment type="catalytic activity">
    <reaction evidence="12">
        <text>(6R)-5,10-methenyltetrahydrofolate + H2O = (6R)-10-formyltetrahydrofolate + H(+)</text>
        <dbReference type="Rhea" id="RHEA:23700"/>
        <dbReference type="ChEBI" id="CHEBI:15377"/>
        <dbReference type="ChEBI" id="CHEBI:15378"/>
        <dbReference type="ChEBI" id="CHEBI:57455"/>
        <dbReference type="ChEBI" id="CHEBI:195366"/>
        <dbReference type="EC" id="3.5.4.9"/>
    </reaction>
</comment>
<dbReference type="Pfam" id="PF02882">
    <property type="entry name" value="THF_DHG_CYH_C"/>
    <property type="match status" value="1"/>
</dbReference>
<evidence type="ECO:0000256" key="9">
    <source>
        <dbReference type="ARBA" id="ARBA00023102"/>
    </source>
</evidence>
<dbReference type="GO" id="GO:0004477">
    <property type="term" value="F:methenyltetrahydrofolate cyclohydrolase activity"/>
    <property type="evidence" value="ECO:0007669"/>
    <property type="project" value="UniProtKB-UniRule"/>
</dbReference>
<evidence type="ECO:0000256" key="6">
    <source>
        <dbReference type="ARBA" id="ARBA00022801"/>
    </source>
</evidence>
<evidence type="ECO:0000259" key="14">
    <source>
        <dbReference type="Pfam" id="PF02882"/>
    </source>
</evidence>
<dbReference type="GO" id="GO:0005829">
    <property type="term" value="C:cytosol"/>
    <property type="evidence" value="ECO:0007669"/>
    <property type="project" value="TreeGrafter"/>
</dbReference>
<feature type="binding site" evidence="12">
    <location>
        <position position="232"/>
    </location>
    <ligand>
        <name>NADP(+)</name>
        <dbReference type="ChEBI" id="CHEBI:58349"/>
    </ligand>
</feature>
<keyword evidence="10 12" id="KW-0486">Methionine biosynthesis</keyword>
<evidence type="ECO:0000313" key="16">
    <source>
        <dbReference type="Proteomes" id="UP000229081"/>
    </source>
</evidence>
<comment type="function">
    <text evidence="12">Catalyzes the oxidation of 5,10-methylenetetrahydrofolate to 5,10-methenyltetrahydrofolate and then the hydrolysis of 5,10-methenyltetrahydrofolate to 10-formyltetrahydrofolate.</text>
</comment>
<dbReference type="InterPro" id="IPR000672">
    <property type="entry name" value="THF_DH/CycHdrlase"/>
</dbReference>
<dbReference type="Gene3D" id="3.40.50.720">
    <property type="entry name" value="NAD(P)-binding Rossmann-like Domain"/>
    <property type="match status" value="1"/>
</dbReference>
<dbReference type="CDD" id="cd01080">
    <property type="entry name" value="NAD_bind_m-THF_DH_Cyclohyd"/>
    <property type="match status" value="1"/>
</dbReference>
<keyword evidence="6 12" id="KW-0378">Hydrolase</keyword>
<evidence type="ECO:0000256" key="3">
    <source>
        <dbReference type="ARBA" id="ARBA00022563"/>
    </source>
</evidence>
<dbReference type="PANTHER" id="PTHR48099:SF5">
    <property type="entry name" value="C-1-TETRAHYDROFOLATE SYNTHASE, CYTOPLASMIC"/>
    <property type="match status" value="1"/>
</dbReference>
<dbReference type="PRINTS" id="PR00085">
    <property type="entry name" value="THFDHDRGNASE"/>
</dbReference>
<evidence type="ECO:0000256" key="1">
    <source>
        <dbReference type="ARBA" id="ARBA00004777"/>
    </source>
</evidence>
<dbReference type="GO" id="GO:0009086">
    <property type="term" value="P:methionine biosynthetic process"/>
    <property type="evidence" value="ECO:0007669"/>
    <property type="project" value="UniProtKB-KW"/>
</dbReference>
<gene>
    <name evidence="12" type="primary">folD</name>
    <name evidence="15" type="ORF">CVN68_15770</name>
</gene>
<dbReference type="OrthoDB" id="9803580at2"/>
<keyword evidence="3 12" id="KW-0554">One-carbon metabolism</keyword>
<feature type="domain" description="Tetrahydrofolate dehydrogenase/cyclohydrolase catalytic" evidence="13">
    <location>
        <begin position="6"/>
        <end position="121"/>
    </location>
</feature>
<dbReference type="AlphaFoldDB" id="A0A2K8MH76"/>
<dbReference type="InterPro" id="IPR036291">
    <property type="entry name" value="NAD(P)-bd_dom_sf"/>
</dbReference>
<dbReference type="GO" id="GO:0004488">
    <property type="term" value="F:methylenetetrahydrofolate dehydrogenase (NADP+) activity"/>
    <property type="evidence" value="ECO:0007669"/>
    <property type="project" value="UniProtKB-UniRule"/>
</dbReference>
<name>A0A2K8MH76_9SPHN</name>
<keyword evidence="5 12" id="KW-0658">Purine biosynthesis</keyword>
<sequence length="291" mass="30436">MSAASIDGKAFAAGLRARIAERVPTFRKATGRAPGLAVVLVGEDPASAVYVRSKGKQTREAGMESFEHKLPADTDQATLLSLVEQLNMDPAVDGILVQLPLPAHIDADEVLLRIDPDKDVDGFHPVNAGRLATGLPGFVPCTPLGCLMLLEDRLGDLSGLDAVVVGRSNIVGKPMAALLTAKSCTVTVAHSRTHNLPHYLRHADIVVAAVGRPHFVKGEWLKPGATVIDVGINRTENGLTGDVDFDSAASVAGAITPVPGGVGPMTIAVLLRNTLVAAHRREGVALEEGDI</sequence>
<dbReference type="SUPFAM" id="SSF53223">
    <property type="entry name" value="Aminoacid dehydrogenase-like, N-terminal domain"/>
    <property type="match status" value="1"/>
</dbReference>
<dbReference type="NCBIfam" id="NF008058">
    <property type="entry name" value="PRK10792.1"/>
    <property type="match status" value="1"/>
</dbReference>
<evidence type="ECO:0000256" key="4">
    <source>
        <dbReference type="ARBA" id="ARBA00022605"/>
    </source>
</evidence>
<dbReference type="GO" id="GO:0000105">
    <property type="term" value="P:L-histidine biosynthetic process"/>
    <property type="evidence" value="ECO:0007669"/>
    <property type="project" value="UniProtKB-KW"/>
</dbReference>
<evidence type="ECO:0000256" key="10">
    <source>
        <dbReference type="ARBA" id="ARBA00023167"/>
    </source>
</evidence>
<comment type="caution">
    <text evidence="12">Lacks conserved residue(s) required for the propagation of feature annotation.</text>
</comment>
<dbReference type="Proteomes" id="UP000229081">
    <property type="component" value="Chromosome"/>
</dbReference>
<keyword evidence="9 12" id="KW-0368">Histidine biosynthesis</keyword>
<comment type="subunit">
    <text evidence="2 12">Homodimer.</text>
</comment>
<dbReference type="InterPro" id="IPR020867">
    <property type="entry name" value="THF_DH/CycHdrlase_CS"/>
</dbReference>